<evidence type="ECO:0000256" key="2">
    <source>
        <dbReference type="SAM" id="SignalP"/>
    </source>
</evidence>
<dbReference type="EMBL" id="JAWWNJ010000209">
    <property type="protein sequence ID" value="KAK6971587.1"/>
    <property type="molecule type" value="Genomic_DNA"/>
</dbReference>
<evidence type="ECO:0000313" key="4">
    <source>
        <dbReference type="Proteomes" id="UP001362999"/>
    </source>
</evidence>
<accession>A0AAV9Z5D7</accession>
<feature type="signal peptide" evidence="2">
    <location>
        <begin position="1"/>
        <end position="15"/>
    </location>
</feature>
<gene>
    <name evidence="3" type="ORF">R3P38DRAFT_3242191</name>
</gene>
<protein>
    <submittedName>
        <fullName evidence="3">Uncharacterized protein</fullName>
    </submittedName>
</protein>
<dbReference type="AlphaFoldDB" id="A0AAV9Z5D7"/>
<evidence type="ECO:0000313" key="3">
    <source>
        <dbReference type="EMBL" id="KAK6971587.1"/>
    </source>
</evidence>
<name>A0AAV9Z5D7_9AGAR</name>
<comment type="caution">
    <text evidence="3">The sequence shown here is derived from an EMBL/GenBank/DDBJ whole genome shotgun (WGS) entry which is preliminary data.</text>
</comment>
<keyword evidence="2" id="KW-0732">Signal</keyword>
<keyword evidence="4" id="KW-1185">Reference proteome</keyword>
<dbReference type="Proteomes" id="UP001362999">
    <property type="component" value="Unassembled WGS sequence"/>
</dbReference>
<reference evidence="3 4" key="1">
    <citation type="journal article" date="2024" name="J Genomics">
        <title>Draft genome sequencing and assembly of Favolaschia claudopus CIRM-BRFM 2984 isolated from oak limbs.</title>
        <authorList>
            <person name="Navarro D."/>
            <person name="Drula E."/>
            <person name="Chaduli D."/>
            <person name="Cazenave R."/>
            <person name="Ahrendt S."/>
            <person name="Wang J."/>
            <person name="Lipzen A."/>
            <person name="Daum C."/>
            <person name="Barry K."/>
            <person name="Grigoriev I.V."/>
            <person name="Favel A."/>
            <person name="Rosso M.N."/>
            <person name="Martin F."/>
        </authorList>
    </citation>
    <scope>NUCLEOTIDE SEQUENCE [LARGE SCALE GENOMIC DNA]</scope>
    <source>
        <strain evidence="3 4">CIRM-BRFM 2984</strain>
    </source>
</reference>
<feature type="region of interest" description="Disordered" evidence="1">
    <location>
        <begin position="116"/>
        <end position="139"/>
    </location>
</feature>
<feature type="chain" id="PRO_5043900490" evidence="2">
    <location>
        <begin position="16"/>
        <end position="180"/>
    </location>
</feature>
<feature type="compositionally biased region" description="Pro residues" evidence="1">
    <location>
        <begin position="117"/>
        <end position="132"/>
    </location>
</feature>
<evidence type="ECO:0000256" key="1">
    <source>
        <dbReference type="SAM" id="MobiDB-lite"/>
    </source>
</evidence>
<sequence length="180" mass="19386">MPALALLSPFACARSFLIVWLVPWHQSSLRSLPHRDPHFRTPPFLRLPAFPECRSAADGVRAASVVQADRRARRKQASRVAKALGKVQQQACNITGALRTTATDVLDFSSPYTFAPTAPPTMPPPALPPSRRPTPLVSPSSAATASLDFIALQSITSSIRKKTATYEAIHSSGSDCSRVA</sequence>
<proteinExistence type="predicted"/>
<organism evidence="3 4">
    <name type="scientific">Favolaschia claudopus</name>
    <dbReference type="NCBI Taxonomy" id="2862362"/>
    <lineage>
        <taxon>Eukaryota</taxon>
        <taxon>Fungi</taxon>
        <taxon>Dikarya</taxon>
        <taxon>Basidiomycota</taxon>
        <taxon>Agaricomycotina</taxon>
        <taxon>Agaricomycetes</taxon>
        <taxon>Agaricomycetidae</taxon>
        <taxon>Agaricales</taxon>
        <taxon>Marasmiineae</taxon>
        <taxon>Mycenaceae</taxon>
        <taxon>Favolaschia</taxon>
    </lineage>
</organism>